<evidence type="ECO:0000256" key="11">
    <source>
        <dbReference type="ARBA" id="ARBA00025571"/>
    </source>
</evidence>
<dbReference type="InterPro" id="IPR019133">
    <property type="entry name" value="MIC60"/>
</dbReference>
<evidence type="ECO:0000256" key="4">
    <source>
        <dbReference type="ARBA" id="ARBA00022692"/>
    </source>
</evidence>
<sequence length="547" mass="61543">MLRNSINKNNINYSLFSKRFVANNNINNAKPLKTVVKGDSGKKPNGRGYVTALFAVLTLSSIAIGIPYRANKDLEFDNWLMHNVPSSIGYMNFVDKYILGNKKTPATTPTPIKQTSTPVQKAPAPVQKTPVPVQKAPAPVKTTSKPETISLSNLDLHALAIDTAGLSPEMVKLVSFYNTLLDKLSTHNIKVEQHIHDELQLSINSAKDNLTSLLKEEPYKKDLIAKVAQLEDDFNNKLEASKEKSLKSLTEKFEKFKNTLEQNNKEQLDSAIQSFNQLSHDEKESQLVSAMVTQLKQFDDLIEKTVDSAYNNKLQRLNELEEYTFEMCSDLEYLNFITKSNLAKQQFSDSVSLFKNKFLQETIDSAELSDFLSKWKQLARIVPSSISKCGCKKCGTQGFCNCPCSTKNSLSKAAVESLLKQKENKEPILSREQLVQELQVIKPKIIEASLVPNRDAGLLNYLVAKLFSPMILTKNENKLGFPISDSVESKLARVDYNLNNGKLDKAVEELNSFEGWPRVVESDYLEKVRRHLELETLVDVIEADLRS</sequence>
<keyword evidence="7 12" id="KW-1133">Transmembrane helix</keyword>
<comment type="subcellular location">
    <subcellularLocation>
        <location evidence="1 12">Mitochondrion inner membrane</location>
        <topology evidence="1 12">Single-pass membrane protein</topology>
    </subcellularLocation>
</comment>
<evidence type="ECO:0000256" key="6">
    <source>
        <dbReference type="ARBA" id="ARBA00022946"/>
    </source>
</evidence>
<dbReference type="EMBL" id="LXPE01000011">
    <property type="protein sequence ID" value="OBA27000.1"/>
    <property type="molecule type" value="Genomic_DNA"/>
</dbReference>
<feature type="coiled-coil region" evidence="13">
    <location>
        <begin position="196"/>
        <end position="266"/>
    </location>
</feature>
<keyword evidence="6" id="KW-0809">Transit peptide</keyword>
<evidence type="ECO:0000256" key="1">
    <source>
        <dbReference type="ARBA" id="ARBA00004434"/>
    </source>
</evidence>
<keyword evidence="9 12" id="KW-0496">Mitochondrion</keyword>
<dbReference type="PANTHER" id="PTHR15415:SF7">
    <property type="entry name" value="MICOS COMPLEX SUBUNIT MIC60"/>
    <property type="match status" value="1"/>
</dbReference>
<dbReference type="Proteomes" id="UP000092321">
    <property type="component" value="Unassembled WGS sequence"/>
</dbReference>
<reference evidence="16" key="1">
    <citation type="journal article" date="2016" name="Proc. Natl. Acad. Sci. U.S.A.">
        <title>Comparative genomics of biotechnologically important yeasts.</title>
        <authorList>
            <person name="Riley R."/>
            <person name="Haridas S."/>
            <person name="Wolfe K.H."/>
            <person name="Lopes M.R."/>
            <person name="Hittinger C.T."/>
            <person name="Goeker M."/>
            <person name="Salamov A.A."/>
            <person name="Wisecaver J.H."/>
            <person name="Long T.M."/>
            <person name="Calvey C.H."/>
            <person name="Aerts A.L."/>
            <person name="Barry K.W."/>
            <person name="Choi C."/>
            <person name="Clum A."/>
            <person name="Coughlan A.Y."/>
            <person name="Deshpande S."/>
            <person name="Douglass A.P."/>
            <person name="Hanson S.J."/>
            <person name="Klenk H.-P."/>
            <person name="LaButti K.M."/>
            <person name="Lapidus A."/>
            <person name="Lindquist E.A."/>
            <person name="Lipzen A.M."/>
            <person name="Meier-Kolthoff J.P."/>
            <person name="Ohm R.A."/>
            <person name="Otillar R.P."/>
            <person name="Pangilinan J.L."/>
            <person name="Peng Y."/>
            <person name="Rokas A."/>
            <person name="Rosa C.A."/>
            <person name="Scheuner C."/>
            <person name="Sibirny A.A."/>
            <person name="Slot J.C."/>
            <person name="Stielow J.B."/>
            <person name="Sun H."/>
            <person name="Kurtzman C.P."/>
            <person name="Blackwell M."/>
            <person name="Grigoriev I.V."/>
            <person name="Jeffries T.W."/>
        </authorList>
    </citation>
    <scope>NUCLEOTIDE SEQUENCE [LARGE SCALE GENOMIC DNA]</scope>
    <source>
        <strain evidence="16">NRRL Y-1626</strain>
    </source>
</reference>
<evidence type="ECO:0000256" key="13">
    <source>
        <dbReference type="SAM" id="Coils"/>
    </source>
</evidence>
<organism evidence="15 16">
    <name type="scientific">Hanseniaspora valbyensis NRRL Y-1626</name>
    <dbReference type="NCBI Taxonomy" id="766949"/>
    <lineage>
        <taxon>Eukaryota</taxon>
        <taxon>Fungi</taxon>
        <taxon>Dikarya</taxon>
        <taxon>Ascomycota</taxon>
        <taxon>Saccharomycotina</taxon>
        <taxon>Saccharomycetes</taxon>
        <taxon>Saccharomycodales</taxon>
        <taxon>Saccharomycodaceae</taxon>
        <taxon>Hanseniaspora</taxon>
    </lineage>
</organism>
<dbReference type="AlphaFoldDB" id="A0A1B7TE61"/>
<evidence type="ECO:0000256" key="14">
    <source>
        <dbReference type="SAM" id="MobiDB-lite"/>
    </source>
</evidence>
<keyword evidence="5 12" id="KW-0999">Mitochondrion inner membrane</keyword>
<dbReference type="PANTHER" id="PTHR15415">
    <property type="entry name" value="MITOFILIN"/>
    <property type="match status" value="1"/>
</dbReference>
<evidence type="ECO:0000313" key="16">
    <source>
        <dbReference type="Proteomes" id="UP000092321"/>
    </source>
</evidence>
<name>A0A1B7TE61_9ASCO</name>
<evidence type="ECO:0000256" key="10">
    <source>
        <dbReference type="ARBA" id="ARBA00023136"/>
    </source>
</evidence>
<keyword evidence="10 12" id="KW-0472">Membrane</keyword>
<gene>
    <name evidence="15" type="ORF">HANVADRAFT_52556</name>
</gene>
<evidence type="ECO:0000256" key="8">
    <source>
        <dbReference type="ARBA" id="ARBA00023054"/>
    </source>
</evidence>
<comment type="subunit">
    <text evidence="12">Component of the mitochondrial contact site and cristae organizing system (MICOS) complex.</text>
</comment>
<evidence type="ECO:0000256" key="3">
    <source>
        <dbReference type="ARBA" id="ARBA00018116"/>
    </source>
</evidence>
<evidence type="ECO:0000256" key="2">
    <source>
        <dbReference type="ARBA" id="ARBA00010877"/>
    </source>
</evidence>
<comment type="similarity">
    <text evidence="2 12">Belongs to the MICOS complex subunit Mic60 family.</text>
</comment>
<dbReference type="GO" id="GO:0061617">
    <property type="term" value="C:MICOS complex"/>
    <property type="evidence" value="ECO:0007669"/>
    <property type="project" value="TreeGrafter"/>
</dbReference>
<comment type="caution">
    <text evidence="15">The sequence shown here is derived from an EMBL/GenBank/DDBJ whole genome shotgun (WGS) entry which is preliminary data.</text>
</comment>
<dbReference type="GO" id="GO:0042407">
    <property type="term" value="P:cristae formation"/>
    <property type="evidence" value="ECO:0007669"/>
    <property type="project" value="TreeGrafter"/>
</dbReference>
<proteinExistence type="inferred from homology"/>
<dbReference type="OrthoDB" id="3972477at2759"/>
<evidence type="ECO:0000256" key="5">
    <source>
        <dbReference type="ARBA" id="ARBA00022792"/>
    </source>
</evidence>
<feature type="transmembrane region" description="Helical" evidence="12">
    <location>
        <begin position="49"/>
        <end position="68"/>
    </location>
</feature>
<dbReference type="Pfam" id="PF09731">
    <property type="entry name" value="Mitofilin"/>
    <property type="match status" value="1"/>
</dbReference>
<feature type="compositionally biased region" description="Low complexity" evidence="14">
    <location>
        <begin position="104"/>
        <end position="115"/>
    </location>
</feature>
<keyword evidence="8 13" id="KW-0175">Coiled coil</keyword>
<feature type="compositionally biased region" description="Low complexity" evidence="14">
    <location>
        <begin position="128"/>
        <end position="142"/>
    </location>
</feature>
<keyword evidence="16" id="KW-1185">Reference proteome</keyword>
<accession>A0A1B7TE61</accession>
<comment type="function">
    <text evidence="11">Component of the MICOS complex, a large protein complex of the mitochondrial inner membrane that plays crucial roles in the maintenance of crista junctions, inner membrane architecture, and formation of contact sites to the outer membrane. Plays a role in keeping cristae membranes connected to the inner boundary membrane. Also promotes protein import via the mitochondrial intermembrane space assembly (MIA) pathway.</text>
</comment>
<evidence type="ECO:0000256" key="12">
    <source>
        <dbReference type="RuleBase" id="RU363000"/>
    </source>
</evidence>
<keyword evidence="4 12" id="KW-0812">Transmembrane</keyword>
<evidence type="ECO:0000256" key="9">
    <source>
        <dbReference type="ARBA" id="ARBA00023128"/>
    </source>
</evidence>
<evidence type="ECO:0000256" key="7">
    <source>
        <dbReference type="ARBA" id="ARBA00022989"/>
    </source>
</evidence>
<evidence type="ECO:0000313" key="15">
    <source>
        <dbReference type="EMBL" id="OBA27000.1"/>
    </source>
</evidence>
<feature type="region of interest" description="Disordered" evidence="14">
    <location>
        <begin position="104"/>
        <end position="144"/>
    </location>
</feature>
<protein>
    <recommendedName>
        <fullName evidence="3 12">MICOS complex subunit MIC60</fullName>
    </recommendedName>
    <alternativeName>
        <fullName evidence="12">Mitofilin</fullName>
    </alternativeName>
</protein>